<keyword evidence="6" id="KW-0460">Magnesium</keyword>
<keyword evidence="3" id="KW-0808">Transferase</keyword>
<dbReference type="Pfam" id="PF05711">
    <property type="entry name" value="TylF"/>
    <property type="match status" value="1"/>
</dbReference>
<dbReference type="AlphaFoldDB" id="A0A7W7Q9B2"/>
<dbReference type="FunFam" id="3.40.50.150:FF:000331">
    <property type="entry name" value="Macrocin O-methyltransferase"/>
    <property type="match status" value="1"/>
</dbReference>
<protein>
    <recommendedName>
        <fullName evidence="11">Macrocin O-methyltransferase</fullName>
    </recommendedName>
</protein>
<comment type="similarity">
    <text evidence="8">Belongs to the methyltransferase TylF/MycF family.</text>
</comment>
<evidence type="ECO:0000313" key="9">
    <source>
        <dbReference type="EMBL" id="MBB4909384.1"/>
    </source>
</evidence>
<dbReference type="GO" id="GO:0017000">
    <property type="term" value="P:antibiotic biosynthetic process"/>
    <property type="evidence" value="ECO:0007669"/>
    <property type="project" value="UniProtKB-KW"/>
</dbReference>
<organism evidence="9 10">
    <name type="scientific">Actinophytocola algeriensis</name>
    <dbReference type="NCBI Taxonomy" id="1768010"/>
    <lineage>
        <taxon>Bacteria</taxon>
        <taxon>Bacillati</taxon>
        <taxon>Actinomycetota</taxon>
        <taxon>Actinomycetes</taxon>
        <taxon>Pseudonocardiales</taxon>
        <taxon>Pseudonocardiaceae</taxon>
    </lineage>
</organism>
<dbReference type="GO" id="GO:0032259">
    <property type="term" value="P:methylation"/>
    <property type="evidence" value="ECO:0007669"/>
    <property type="project" value="UniProtKB-KW"/>
</dbReference>
<evidence type="ECO:0000256" key="8">
    <source>
        <dbReference type="ARBA" id="ARBA00060900"/>
    </source>
</evidence>
<evidence type="ECO:0000256" key="6">
    <source>
        <dbReference type="ARBA" id="ARBA00022842"/>
    </source>
</evidence>
<dbReference type="SUPFAM" id="SSF53335">
    <property type="entry name" value="S-adenosyl-L-methionine-dependent methyltransferases"/>
    <property type="match status" value="1"/>
</dbReference>
<name>A0A7W7Q9B2_9PSEU</name>
<evidence type="ECO:0000313" key="10">
    <source>
        <dbReference type="Proteomes" id="UP000520767"/>
    </source>
</evidence>
<dbReference type="GO" id="GO:0046872">
    <property type="term" value="F:metal ion binding"/>
    <property type="evidence" value="ECO:0007669"/>
    <property type="project" value="UniProtKB-KW"/>
</dbReference>
<evidence type="ECO:0000256" key="7">
    <source>
        <dbReference type="ARBA" id="ARBA00023194"/>
    </source>
</evidence>
<proteinExistence type="inferred from homology"/>
<keyword evidence="4" id="KW-0949">S-adenosyl-L-methionine</keyword>
<comment type="pathway">
    <text evidence="1">Antibiotic biosynthesis.</text>
</comment>
<dbReference type="InterPro" id="IPR029063">
    <property type="entry name" value="SAM-dependent_MTases_sf"/>
</dbReference>
<keyword evidence="10" id="KW-1185">Reference proteome</keyword>
<evidence type="ECO:0008006" key="11">
    <source>
        <dbReference type="Google" id="ProtNLM"/>
    </source>
</evidence>
<evidence type="ECO:0000256" key="4">
    <source>
        <dbReference type="ARBA" id="ARBA00022691"/>
    </source>
</evidence>
<keyword evidence="5" id="KW-0479">Metal-binding</keyword>
<dbReference type="InterPro" id="IPR008884">
    <property type="entry name" value="TylF_MeTrfase"/>
</dbReference>
<evidence type="ECO:0000256" key="5">
    <source>
        <dbReference type="ARBA" id="ARBA00022723"/>
    </source>
</evidence>
<comment type="caution">
    <text evidence="9">The sequence shown here is derived from an EMBL/GenBank/DDBJ whole genome shotgun (WGS) entry which is preliminary data.</text>
</comment>
<dbReference type="PANTHER" id="PTHR40036:SF1">
    <property type="entry name" value="MACROCIN O-METHYLTRANSFERASE"/>
    <property type="match status" value="1"/>
</dbReference>
<dbReference type="EMBL" id="JACHJQ010000006">
    <property type="protein sequence ID" value="MBB4909384.1"/>
    <property type="molecule type" value="Genomic_DNA"/>
</dbReference>
<dbReference type="PANTHER" id="PTHR40036">
    <property type="entry name" value="MACROCIN O-METHYLTRANSFERASE"/>
    <property type="match status" value="1"/>
</dbReference>
<keyword evidence="7" id="KW-0045">Antibiotic biosynthesis</keyword>
<dbReference type="Gene3D" id="3.40.50.150">
    <property type="entry name" value="Vaccinia Virus protein VP39"/>
    <property type="match status" value="1"/>
</dbReference>
<sequence length="254" mass="28743">MPAKEAASRELYLDLLKRILVNVIYEDPAIPNPVFEREEYNRWARNTGSDWPSVAHTMVGKARLDNVQHCLESVIADGVPGDFIETGVWRGGVCILARGVFESYGITDRTVWVADSFEGVPSATDLSHPIDQRLNMHEHNEVLGVDEASVRANFERYGLLDDQVQFLPGWFNKTLPAAPIDRLSVLRLDGDLYESTLDALNPLYPKLSPGGYVIIDDYLVPGCRAAVDEFRDEHGITDPIERIDRWSVYWRRSQ</sequence>
<dbReference type="RefSeq" id="WP_184813497.1">
    <property type="nucleotide sequence ID" value="NZ_JACHJQ010000006.1"/>
</dbReference>
<accession>A0A7W7Q9B2</accession>
<reference evidence="9 10" key="1">
    <citation type="submission" date="2020-08" db="EMBL/GenBank/DDBJ databases">
        <title>Genomic Encyclopedia of Type Strains, Phase III (KMG-III): the genomes of soil and plant-associated and newly described type strains.</title>
        <authorList>
            <person name="Whitman W."/>
        </authorList>
    </citation>
    <scope>NUCLEOTIDE SEQUENCE [LARGE SCALE GENOMIC DNA]</scope>
    <source>
        <strain evidence="9 10">CECT 8960</strain>
    </source>
</reference>
<dbReference type="Proteomes" id="UP000520767">
    <property type="component" value="Unassembled WGS sequence"/>
</dbReference>
<evidence type="ECO:0000256" key="2">
    <source>
        <dbReference type="ARBA" id="ARBA00022603"/>
    </source>
</evidence>
<keyword evidence="2" id="KW-0489">Methyltransferase</keyword>
<evidence type="ECO:0000256" key="3">
    <source>
        <dbReference type="ARBA" id="ARBA00022679"/>
    </source>
</evidence>
<dbReference type="GO" id="GO:0008168">
    <property type="term" value="F:methyltransferase activity"/>
    <property type="evidence" value="ECO:0007669"/>
    <property type="project" value="UniProtKB-KW"/>
</dbReference>
<gene>
    <name evidence="9" type="ORF">FHR82_005642</name>
</gene>
<evidence type="ECO:0000256" key="1">
    <source>
        <dbReference type="ARBA" id="ARBA00004792"/>
    </source>
</evidence>